<dbReference type="KEGG" id="woc:BA177_09980"/>
<dbReference type="PANTHER" id="PTHR43311:SF1">
    <property type="entry name" value="GLUTAMYL-Q TRNA(ASP) SYNTHETASE"/>
    <property type="match status" value="1"/>
</dbReference>
<feature type="binding site" evidence="7">
    <location>
        <position position="121"/>
    </location>
    <ligand>
        <name>Zn(2+)</name>
        <dbReference type="ChEBI" id="CHEBI:29105"/>
    </ligand>
</feature>
<evidence type="ECO:0000256" key="8">
    <source>
        <dbReference type="RuleBase" id="RU363037"/>
    </source>
</evidence>
<dbReference type="RefSeq" id="WP_068615870.1">
    <property type="nucleotide sequence ID" value="NZ_CP016268.1"/>
</dbReference>
<dbReference type="GO" id="GO:0008270">
    <property type="term" value="F:zinc ion binding"/>
    <property type="evidence" value="ECO:0007669"/>
    <property type="project" value="UniProtKB-UniRule"/>
</dbReference>
<feature type="binding site" evidence="7">
    <location>
        <position position="46"/>
    </location>
    <ligand>
        <name>L-glutamate</name>
        <dbReference type="ChEBI" id="CHEBI:29985"/>
    </ligand>
</feature>
<protein>
    <recommendedName>
        <fullName evidence="7">Glutamyl-Q tRNA(Asp) synthetase</fullName>
        <shortName evidence="7">Glu-Q-RSs</shortName>
        <ecNumber evidence="7">6.1.1.-</ecNumber>
    </recommendedName>
</protein>
<dbReference type="NCBIfam" id="NF004314">
    <property type="entry name" value="PRK05710.1-3"/>
    <property type="match status" value="1"/>
</dbReference>
<keyword evidence="3 7" id="KW-0547">Nucleotide-binding</keyword>
<evidence type="ECO:0000256" key="3">
    <source>
        <dbReference type="ARBA" id="ARBA00022741"/>
    </source>
</evidence>
<dbReference type="FunFam" id="3.40.50.620:FF:000093">
    <property type="entry name" value="Glutamyl-Q tRNA(Asp) synthetase"/>
    <property type="match status" value="1"/>
</dbReference>
<dbReference type="Proteomes" id="UP000092695">
    <property type="component" value="Chromosome"/>
</dbReference>
<feature type="short sequence motif" description="'KMSKS' region" evidence="7">
    <location>
        <begin position="233"/>
        <end position="237"/>
    </location>
</feature>
<dbReference type="PANTHER" id="PTHR43311">
    <property type="entry name" value="GLUTAMATE--TRNA LIGASE"/>
    <property type="match status" value="1"/>
</dbReference>
<dbReference type="OrthoDB" id="9807503at2"/>
<evidence type="ECO:0000256" key="1">
    <source>
        <dbReference type="ARBA" id="ARBA00022598"/>
    </source>
</evidence>
<evidence type="ECO:0000259" key="9">
    <source>
        <dbReference type="Pfam" id="PF00749"/>
    </source>
</evidence>
<dbReference type="InterPro" id="IPR022380">
    <property type="entry name" value="Glu-Q_tRNA(Asp)_Synthase"/>
</dbReference>
<keyword evidence="5 7" id="KW-0067">ATP-binding</keyword>
<name>A0A193LG50_9GAMM</name>
<feature type="domain" description="Glutamyl/glutaminyl-tRNA synthetase class Ib catalytic" evidence="9">
    <location>
        <begin position="10"/>
        <end position="236"/>
    </location>
</feature>
<comment type="similarity">
    <text evidence="7">Belongs to the class-I aminoacyl-tRNA synthetase family. GluQ subfamily.</text>
</comment>
<accession>A0A193LG50</accession>
<keyword evidence="2 7" id="KW-0479">Metal-binding</keyword>
<evidence type="ECO:0000256" key="2">
    <source>
        <dbReference type="ARBA" id="ARBA00022723"/>
    </source>
</evidence>
<evidence type="ECO:0000256" key="4">
    <source>
        <dbReference type="ARBA" id="ARBA00022833"/>
    </source>
</evidence>
<dbReference type="Pfam" id="PF00749">
    <property type="entry name" value="tRNA-synt_1c"/>
    <property type="match status" value="1"/>
</dbReference>
<dbReference type="GO" id="GO:0005829">
    <property type="term" value="C:cytosol"/>
    <property type="evidence" value="ECO:0007669"/>
    <property type="project" value="TreeGrafter"/>
</dbReference>
<evidence type="ECO:0000313" key="10">
    <source>
        <dbReference type="EMBL" id="ANO51487.1"/>
    </source>
</evidence>
<dbReference type="EC" id="6.1.1.-" evidence="7"/>
<keyword evidence="4 7" id="KW-0862">Zinc</keyword>
<keyword evidence="1 7" id="KW-0436">Ligase</keyword>
<comment type="cofactor">
    <cofactor evidence="7">
        <name>Zn(2+)</name>
        <dbReference type="ChEBI" id="CHEBI:29105"/>
    </cofactor>
    <text evidence="7">Binds 1 zinc ion per subunit.</text>
</comment>
<dbReference type="GO" id="GO:0006424">
    <property type="term" value="P:glutamyl-tRNA aminoacylation"/>
    <property type="evidence" value="ECO:0007669"/>
    <property type="project" value="InterPro"/>
</dbReference>
<evidence type="ECO:0000256" key="7">
    <source>
        <dbReference type="HAMAP-Rule" id="MF_01428"/>
    </source>
</evidence>
<reference evidence="10 11" key="1">
    <citation type="submission" date="2016-06" db="EMBL/GenBank/DDBJ databases">
        <title>Complete genome sequence of a deep-branching marine Gamma Proteobacterium Woeseia oceani type strain XK5.</title>
        <authorList>
            <person name="Mu D."/>
            <person name="Du Z."/>
        </authorList>
    </citation>
    <scope>NUCLEOTIDE SEQUENCE [LARGE SCALE GENOMIC DNA]</scope>
    <source>
        <strain evidence="10 11">XK5</strain>
    </source>
</reference>
<dbReference type="GO" id="GO:0004818">
    <property type="term" value="F:glutamate-tRNA ligase activity"/>
    <property type="evidence" value="ECO:0007669"/>
    <property type="project" value="TreeGrafter"/>
</dbReference>
<dbReference type="PRINTS" id="PR00987">
    <property type="entry name" value="TRNASYNTHGLU"/>
</dbReference>
<feature type="binding site" evidence="7">
    <location>
        <position position="104"/>
    </location>
    <ligand>
        <name>Zn(2+)</name>
        <dbReference type="ChEBI" id="CHEBI:29105"/>
    </ligand>
</feature>
<evidence type="ECO:0000313" key="11">
    <source>
        <dbReference type="Proteomes" id="UP000092695"/>
    </source>
</evidence>
<comment type="function">
    <text evidence="7">Catalyzes the tRNA-independent activation of glutamate in presence of ATP and the subsequent transfer of glutamate onto a tRNA(Asp). Glutamate is transferred on the 2-amino-5-(4,5-dihydroxy-2-cyclopenten-1-yl) moiety of the queuosine in the wobble position of the QUC anticodon.</text>
</comment>
<feature type="binding site" evidence="7">
    <location>
        <position position="195"/>
    </location>
    <ligand>
        <name>L-glutamate</name>
        <dbReference type="ChEBI" id="CHEBI:29985"/>
    </ligand>
</feature>
<feature type="short sequence motif" description="'HIGH' region" evidence="7">
    <location>
        <begin position="13"/>
        <end position="23"/>
    </location>
</feature>
<dbReference type="GO" id="GO:0006400">
    <property type="term" value="P:tRNA modification"/>
    <property type="evidence" value="ECO:0007669"/>
    <property type="project" value="InterPro"/>
</dbReference>
<feature type="binding site" evidence="7">
    <location>
        <position position="102"/>
    </location>
    <ligand>
        <name>Zn(2+)</name>
        <dbReference type="ChEBI" id="CHEBI:29105"/>
    </ligand>
</feature>
<feature type="binding site" evidence="7">
    <location>
        <position position="125"/>
    </location>
    <ligand>
        <name>Zn(2+)</name>
        <dbReference type="ChEBI" id="CHEBI:29105"/>
    </ligand>
</feature>
<proteinExistence type="inferred from homology"/>
<evidence type="ECO:0000256" key="6">
    <source>
        <dbReference type="ARBA" id="ARBA00023146"/>
    </source>
</evidence>
<gene>
    <name evidence="7" type="primary">gluQ</name>
    <name evidence="10" type="ORF">BA177_09980</name>
</gene>
<dbReference type="GO" id="GO:0005524">
    <property type="term" value="F:ATP binding"/>
    <property type="evidence" value="ECO:0007669"/>
    <property type="project" value="UniProtKB-KW"/>
</dbReference>
<dbReference type="EMBL" id="CP016268">
    <property type="protein sequence ID" value="ANO51487.1"/>
    <property type="molecule type" value="Genomic_DNA"/>
</dbReference>
<feature type="binding site" evidence="7">
    <location>
        <begin position="10"/>
        <end position="14"/>
    </location>
    <ligand>
        <name>L-glutamate</name>
        <dbReference type="ChEBI" id="CHEBI:29985"/>
    </ligand>
</feature>
<dbReference type="InterPro" id="IPR049940">
    <property type="entry name" value="GluQ/Sye"/>
</dbReference>
<dbReference type="Gene3D" id="3.40.50.620">
    <property type="entry name" value="HUPs"/>
    <property type="match status" value="1"/>
</dbReference>
<dbReference type="STRING" id="1548547.BA177_09980"/>
<keyword evidence="6 7" id="KW-0030">Aminoacyl-tRNA synthetase</keyword>
<dbReference type="HAMAP" id="MF_01428">
    <property type="entry name" value="Glu_Q_tRNA_synth"/>
    <property type="match status" value="1"/>
</dbReference>
<dbReference type="InterPro" id="IPR000924">
    <property type="entry name" value="Glu/Gln-tRNA-synth"/>
</dbReference>
<dbReference type="SUPFAM" id="SSF52374">
    <property type="entry name" value="Nucleotidylyl transferase"/>
    <property type="match status" value="1"/>
</dbReference>
<organism evidence="10 11">
    <name type="scientific">Woeseia oceani</name>
    <dbReference type="NCBI Taxonomy" id="1548547"/>
    <lineage>
        <taxon>Bacteria</taxon>
        <taxon>Pseudomonadati</taxon>
        <taxon>Pseudomonadota</taxon>
        <taxon>Gammaproteobacteria</taxon>
        <taxon>Woeseiales</taxon>
        <taxon>Woeseiaceae</taxon>
        <taxon>Woeseia</taxon>
    </lineage>
</organism>
<dbReference type="InterPro" id="IPR014729">
    <property type="entry name" value="Rossmann-like_a/b/a_fold"/>
</dbReference>
<keyword evidence="8" id="KW-0648">Protein biosynthesis</keyword>
<feature type="binding site" evidence="7">
    <location>
        <position position="177"/>
    </location>
    <ligand>
        <name>L-glutamate</name>
        <dbReference type="ChEBI" id="CHEBI:29985"/>
    </ligand>
</feature>
<sequence length="304" mass="33228">MNEAARYVGRFAPSPSGPLHFGSLLAACASYLQALCANGHWLLRIENIDPPREQPGAAVRIVHALETYGFQWHGPIIYQSTRTEAHEAAAAALVTDGQAYHCGCSRRDLQDAPLGALGPIYPGTCRSGTTADEFAVRVRTHNEPICFADRLQGRHCQTLQVESGDFIIRRRDGLIAYHLAVVVDDAFDEVTEVVRGIDLLDSTPRHIHLQQLLGLPTPRYMHIPVIENEEGQKLSKLTGAPPLPEAEPRPVLVAALGALQLPVFDDLAASSIVEIWDWARANWQASRLAGLRRIANPLPPMAGP</sequence>
<dbReference type="NCBIfam" id="TIGR03838">
    <property type="entry name" value="queuosine_YadB"/>
    <property type="match status" value="1"/>
</dbReference>
<feature type="binding site" evidence="7">
    <location>
        <position position="236"/>
    </location>
    <ligand>
        <name>ATP</name>
        <dbReference type="ChEBI" id="CHEBI:30616"/>
    </ligand>
</feature>
<keyword evidence="11" id="KW-1185">Reference proteome</keyword>
<dbReference type="PROSITE" id="PS51257">
    <property type="entry name" value="PROKAR_LIPOPROTEIN"/>
    <property type="match status" value="1"/>
</dbReference>
<dbReference type="AlphaFoldDB" id="A0A193LG50"/>
<dbReference type="InterPro" id="IPR020058">
    <property type="entry name" value="Glu/Gln-tRNA-synth_Ib_cat-dom"/>
</dbReference>
<evidence type="ECO:0000256" key="5">
    <source>
        <dbReference type="ARBA" id="ARBA00022840"/>
    </source>
</evidence>